<dbReference type="GeneID" id="91087468"/>
<gene>
    <name evidence="2" type="ORF">L203_103257</name>
</gene>
<feature type="region of interest" description="Disordered" evidence="1">
    <location>
        <begin position="1"/>
        <end position="45"/>
    </location>
</feature>
<dbReference type="RefSeq" id="XP_066068758.1">
    <property type="nucleotide sequence ID" value="XM_066212661.1"/>
</dbReference>
<dbReference type="EMBL" id="CP143786">
    <property type="protein sequence ID" value="WVN88058.1"/>
    <property type="molecule type" value="Genomic_DNA"/>
</dbReference>
<reference evidence="2" key="2">
    <citation type="journal article" date="2022" name="Elife">
        <title>Obligate sexual reproduction of a homothallic fungus closely related to the Cryptococcus pathogenic species complex.</title>
        <authorList>
            <person name="Passer A.R."/>
            <person name="Clancey S.A."/>
            <person name="Shea T."/>
            <person name="David-Palma M."/>
            <person name="Averette A.F."/>
            <person name="Boekhout T."/>
            <person name="Porcel B.M."/>
            <person name="Nowrousian M."/>
            <person name="Cuomo C.A."/>
            <person name="Sun S."/>
            <person name="Heitman J."/>
            <person name="Coelho M.A."/>
        </authorList>
    </citation>
    <scope>NUCLEOTIDE SEQUENCE</scope>
    <source>
        <strain evidence="2">CBS 7841</strain>
    </source>
</reference>
<dbReference type="KEGG" id="cdep:91087468"/>
<organism evidence="2 3">
    <name type="scientific">Cryptococcus depauperatus CBS 7841</name>
    <dbReference type="NCBI Taxonomy" id="1295531"/>
    <lineage>
        <taxon>Eukaryota</taxon>
        <taxon>Fungi</taxon>
        <taxon>Dikarya</taxon>
        <taxon>Basidiomycota</taxon>
        <taxon>Agaricomycotina</taxon>
        <taxon>Tremellomycetes</taxon>
        <taxon>Tremellales</taxon>
        <taxon>Cryptococcaceae</taxon>
        <taxon>Cryptococcus</taxon>
    </lineage>
</organism>
<evidence type="ECO:0000313" key="3">
    <source>
        <dbReference type="Proteomes" id="UP000094043"/>
    </source>
</evidence>
<reference evidence="2" key="3">
    <citation type="submission" date="2024-01" db="EMBL/GenBank/DDBJ databases">
        <authorList>
            <person name="Coelho M.A."/>
            <person name="David-Palma M."/>
            <person name="Shea T."/>
            <person name="Sun S."/>
            <person name="Cuomo C.A."/>
            <person name="Heitman J."/>
        </authorList>
    </citation>
    <scope>NUCLEOTIDE SEQUENCE</scope>
    <source>
        <strain evidence="2">CBS 7841</strain>
    </source>
</reference>
<dbReference type="Proteomes" id="UP000094043">
    <property type="component" value="Chromosome 3"/>
</dbReference>
<evidence type="ECO:0000313" key="2">
    <source>
        <dbReference type="EMBL" id="WVN88058.1"/>
    </source>
</evidence>
<keyword evidence="3" id="KW-1185">Reference proteome</keyword>
<evidence type="ECO:0000256" key="1">
    <source>
        <dbReference type="SAM" id="MobiDB-lite"/>
    </source>
</evidence>
<accession>A0AAJ8JTD1</accession>
<dbReference type="AlphaFoldDB" id="A0AAJ8JTD1"/>
<sequence>MVAALQVGDSGRRPFGLNRPGGNARIRSGGGARNPKRHVEKTADFSSDPLWPVGNELGWACSCDRGERWCMGCCHGCLRLEASPGPVREFVFGTMGTGVGVAFGFVVEKWD</sequence>
<protein>
    <submittedName>
        <fullName evidence="2">Uncharacterized protein</fullName>
    </submittedName>
</protein>
<proteinExistence type="predicted"/>
<name>A0AAJ8JTD1_9TREE</name>
<reference evidence="2" key="1">
    <citation type="submission" date="2016-06" db="EMBL/GenBank/DDBJ databases">
        <authorList>
            <person name="Cuomo C."/>
            <person name="Litvintseva A."/>
            <person name="Heitman J."/>
            <person name="Chen Y."/>
            <person name="Sun S."/>
            <person name="Springer D."/>
            <person name="Dromer F."/>
            <person name="Young S."/>
            <person name="Zeng Q."/>
            <person name="Chapman S."/>
            <person name="Gujja S."/>
            <person name="Saif S."/>
            <person name="Birren B."/>
        </authorList>
    </citation>
    <scope>NUCLEOTIDE SEQUENCE</scope>
    <source>
        <strain evidence="2">CBS 7841</strain>
    </source>
</reference>